<dbReference type="NCBIfam" id="TIGR00176">
    <property type="entry name" value="mobB"/>
    <property type="match status" value="1"/>
</dbReference>
<reference evidence="2 3" key="1">
    <citation type="submission" date="2021-02" db="EMBL/GenBank/DDBJ databases">
        <title>Bacillus sp. RD4P76, an endophyte from a halophyte.</title>
        <authorList>
            <person name="Sun J.-Q."/>
        </authorList>
    </citation>
    <scope>NUCLEOTIDE SEQUENCE [LARGE SCALE GENOMIC DNA]</scope>
    <source>
        <strain evidence="2 3">RD4P76</strain>
    </source>
</reference>
<dbReference type="PANTHER" id="PTHR40072">
    <property type="entry name" value="MOLYBDOPTERIN-GUANINE DINUCLEOTIDE BIOSYNTHESIS ADAPTER PROTEIN-RELATED"/>
    <property type="match status" value="1"/>
</dbReference>
<name>A0ABS2DK16_9BACI</name>
<comment type="caution">
    <text evidence="2">The sequence shown here is derived from an EMBL/GenBank/DDBJ whole genome shotgun (WGS) entry which is preliminary data.</text>
</comment>
<evidence type="ECO:0000313" key="2">
    <source>
        <dbReference type="EMBL" id="MBM6618783.1"/>
    </source>
</evidence>
<organism evidence="2 3">
    <name type="scientific">Bacillus suaedaesalsae</name>
    <dbReference type="NCBI Taxonomy" id="2810349"/>
    <lineage>
        <taxon>Bacteria</taxon>
        <taxon>Bacillati</taxon>
        <taxon>Bacillota</taxon>
        <taxon>Bacilli</taxon>
        <taxon>Bacillales</taxon>
        <taxon>Bacillaceae</taxon>
        <taxon>Bacillus</taxon>
    </lineage>
</organism>
<dbReference type="Pfam" id="PF03205">
    <property type="entry name" value="MobB"/>
    <property type="match status" value="1"/>
</dbReference>
<feature type="domain" description="Molybdopterin-guanine dinucleotide biosynthesis protein B (MobB)" evidence="1">
    <location>
        <begin position="3"/>
        <end position="133"/>
    </location>
</feature>
<evidence type="ECO:0000313" key="3">
    <source>
        <dbReference type="Proteomes" id="UP001518925"/>
    </source>
</evidence>
<keyword evidence="3" id="KW-1185">Reference proteome</keyword>
<dbReference type="InterPro" id="IPR052539">
    <property type="entry name" value="MGD_biosynthesis_adapter"/>
</dbReference>
<dbReference type="SUPFAM" id="SSF52540">
    <property type="entry name" value="P-loop containing nucleoside triphosphate hydrolases"/>
    <property type="match status" value="1"/>
</dbReference>
<dbReference type="Gene3D" id="3.40.50.300">
    <property type="entry name" value="P-loop containing nucleotide triphosphate hydrolases"/>
    <property type="match status" value="1"/>
</dbReference>
<protein>
    <submittedName>
        <fullName evidence="2">Molybdopterin-guanine dinucleotide biosynthesis protein B</fullName>
    </submittedName>
</protein>
<dbReference type="EMBL" id="JAFELM010000035">
    <property type="protein sequence ID" value="MBM6618783.1"/>
    <property type="molecule type" value="Genomic_DNA"/>
</dbReference>
<dbReference type="Proteomes" id="UP001518925">
    <property type="component" value="Unassembled WGS sequence"/>
</dbReference>
<gene>
    <name evidence="2" type="primary">mobB</name>
    <name evidence="2" type="ORF">JR050_14025</name>
</gene>
<proteinExistence type="predicted"/>
<sequence>MKVLQVVGFQNSGKTTLVTKLIHKLTEEGIKVGTIKHHGHGGKPAIGDQGKDTGLHRKAGASVVAVEGEGTIHLTADASLTLDNMLALYEMLFVDIVLVEGYKNERYPKVVLLRDKEDLKLIKDLSNIEAVISVESLGELKYPYFTRKEEAAYLTYLMNAVRGQ</sequence>
<dbReference type="InterPro" id="IPR027417">
    <property type="entry name" value="P-loop_NTPase"/>
</dbReference>
<dbReference type="CDD" id="cd03116">
    <property type="entry name" value="MobB"/>
    <property type="match status" value="1"/>
</dbReference>
<accession>A0ABS2DK16</accession>
<dbReference type="InterPro" id="IPR004435">
    <property type="entry name" value="MobB_dom"/>
</dbReference>
<evidence type="ECO:0000259" key="1">
    <source>
        <dbReference type="Pfam" id="PF03205"/>
    </source>
</evidence>
<dbReference type="PANTHER" id="PTHR40072:SF1">
    <property type="entry name" value="MOLYBDOPTERIN-GUANINE DINUCLEOTIDE BIOSYNTHESIS ADAPTER PROTEIN"/>
    <property type="match status" value="1"/>
</dbReference>